<reference evidence="2 3" key="1">
    <citation type="submission" date="2021-06" db="EMBL/GenBank/DDBJ databases">
        <title>Caerostris extrusa draft genome.</title>
        <authorList>
            <person name="Kono N."/>
            <person name="Arakawa K."/>
        </authorList>
    </citation>
    <scope>NUCLEOTIDE SEQUENCE [LARGE SCALE GENOMIC DNA]</scope>
</reference>
<evidence type="ECO:0000313" key="2">
    <source>
        <dbReference type="EMBL" id="GIX75059.1"/>
    </source>
</evidence>
<protein>
    <submittedName>
        <fullName evidence="2">Uncharacterized protein</fullName>
    </submittedName>
</protein>
<dbReference type="EMBL" id="BPLR01002555">
    <property type="protein sequence ID" value="GIX75059.1"/>
    <property type="molecule type" value="Genomic_DNA"/>
</dbReference>
<sequence>MKPTKVVKIKTKQQSVIANLNTKIKGPSPSLIKTHHHCGVSSPPFRQPPEKGSENISSDATTDSEIKKNQNREYKTGGMRLALHFHCLLFGQKILHVLSTPPPPSLYVSEGGKKINKQVFRMLSDWSKRT</sequence>
<feature type="compositionally biased region" description="Polar residues" evidence="1">
    <location>
        <begin position="54"/>
        <end position="63"/>
    </location>
</feature>
<evidence type="ECO:0000313" key="3">
    <source>
        <dbReference type="Proteomes" id="UP001054945"/>
    </source>
</evidence>
<name>A0AAV4MVV9_CAEEX</name>
<comment type="caution">
    <text evidence="2">The sequence shown here is derived from an EMBL/GenBank/DDBJ whole genome shotgun (WGS) entry which is preliminary data.</text>
</comment>
<dbReference type="AlphaFoldDB" id="A0AAV4MVV9"/>
<keyword evidence="3" id="KW-1185">Reference proteome</keyword>
<accession>A0AAV4MVV9</accession>
<evidence type="ECO:0000256" key="1">
    <source>
        <dbReference type="SAM" id="MobiDB-lite"/>
    </source>
</evidence>
<feature type="region of interest" description="Disordered" evidence="1">
    <location>
        <begin position="33"/>
        <end position="69"/>
    </location>
</feature>
<organism evidence="2 3">
    <name type="scientific">Caerostris extrusa</name>
    <name type="common">Bark spider</name>
    <name type="synonym">Caerostris bankana</name>
    <dbReference type="NCBI Taxonomy" id="172846"/>
    <lineage>
        <taxon>Eukaryota</taxon>
        <taxon>Metazoa</taxon>
        <taxon>Ecdysozoa</taxon>
        <taxon>Arthropoda</taxon>
        <taxon>Chelicerata</taxon>
        <taxon>Arachnida</taxon>
        <taxon>Araneae</taxon>
        <taxon>Araneomorphae</taxon>
        <taxon>Entelegynae</taxon>
        <taxon>Araneoidea</taxon>
        <taxon>Araneidae</taxon>
        <taxon>Caerostris</taxon>
    </lineage>
</organism>
<proteinExistence type="predicted"/>
<gene>
    <name evidence="2" type="ORF">CEXT_50441</name>
</gene>
<dbReference type="Proteomes" id="UP001054945">
    <property type="component" value="Unassembled WGS sequence"/>
</dbReference>